<dbReference type="AlphaFoldDB" id="A0A2S6IBW1"/>
<sequence>GYLFTGGTATARPGCVEVPGVTLSLRLPTRWRVWLDFGVWSVGHRPAG</sequence>
<accession>A0A2S6IBW1</accession>
<dbReference type="Proteomes" id="UP000239485">
    <property type="component" value="Unassembled WGS sequence"/>
</dbReference>
<dbReference type="EMBL" id="PTJD01000035">
    <property type="protein sequence ID" value="PPK89796.1"/>
    <property type="molecule type" value="Genomic_DNA"/>
</dbReference>
<organism evidence="1 2">
    <name type="scientific">Kineococcus xinjiangensis</name>
    <dbReference type="NCBI Taxonomy" id="512762"/>
    <lineage>
        <taxon>Bacteria</taxon>
        <taxon>Bacillati</taxon>
        <taxon>Actinomycetota</taxon>
        <taxon>Actinomycetes</taxon>
        <taxon>Kineosporiales</taxon>
        <taxon>Kineosporiaceae</taxon>
        <taxon>Kineococcus</taxon>
    </lineage>
</organism>
<feature type="non-terminal residue" evidence="1">
    <location>
        <position position="1"/>
    </location>
</feature>
<evidence type="ECO:0000313" key="2">
    <source>
        <dbReference type="Proteomes" id="UP000239485"/>
    </source>
</evidence>
<proteinExistence type="predicted"/>
<comment type="caution">
    <text evidence="1">The sequence shown here is derived from an EMBL/GenBank/DDBJ whole genome shotgun (WGS) entry which is preliminary data.</text>
</comment>
<reference evidence="1 2" key="1">
    <citation type="submission" date="2018-02" db="EMBL/GenBank/DDBJ databases">
        <title>Genomic Encyclopedia of Archaeal and Bacterial Type Strains, Phase II (KMG-II): from individual species to whole genera.</title>
        <authorList>
            <person name="Goeker M."/>
        </authorList>
    </citation>
    <scope>NUCLEOTIDE SEQUENCE [LARGE SCALE GENOMIC DNA]</scope>
    <source>
        <strain evidence="1 2">DSM 22857</strain>
    </source>
</reference>
<gene>
    <name evidence="1" type="ORF">CLV92_1351</name>
</gene>
<name>A0A2S6IBW1_9ACTN</name>
<protein>
    <submittedName>
        <fullName evidence="1">Uncharacterized protein</fullName>
    </submittedName>
</protein>
<keyword evidence="2" id="KW-1185">Reference proteome</keyword>
<evidence type="ECO:0000313" key="1">
    <source>
        <dbReference type="EMBL" id="PPK89796.1"/>
    </source>
</evidence>